<dbReference type="PANTHER" id="PTHR35041:SF6">
    <property type="entry name" value="FORMYLMETHIONINE DEFORMYLASE-LIKE PROTEIN-RELATED"/>
    <property type="match status" value="1"/>
</dbReference>
<dbReference type="Proteomes" id="UP000319663">
    <property type="component" value="Unassembled WGS sequence"/>
</dbReference>
<gene>
    <name evidence="1" type="ORF">MPDQ_005649</name>
</gene>
<comment type="caution">
    <text evidence="1">The sequence shown here is derived from an EMBL/GenBank/DDBJ whole genome shotgun (WGS) entry which is preliminary data.</text>
</comment>
<accession>A0A507QG25</accession>
<protein>
    <submittedName>
        <fullName evidence="1">Uncharacterized protein</fullName>
    </submittedName>
</protein>
<evidence type="ECO:0000313" key="1">
    <source>
        <dbReference type="EMBL" id="TQB67476.1"/>
    </source>
</evidence>
<evidence type="ECO:0000313" key="2">
    <source>
        <dbReference type="Proteomes" id="UP000319663"/>
    </source>
</evidence>
<dbReference type="AlphaFoldDB" id="A0A507QG25"/>
<proteinExistence type="predicted"/>
<keyword evidence="2" id="KW-1185">Reference proteome</keyword>
<name>A0A507QG25_MONPU</name>
<dbReference type="EMBL" id="VIFY01000401">
    <property type="protein sequence ID" value="TQB67476.1"/>
    <property type="molecule type" value="Genomic_DNA"/>
</dbReference>
<organism evidence="1 2">
    <name type="scientific">Monascus purpureus</name>
    <name type="common">Red mold</name>
    <name type="synonym">Monascus anka</name>
    <dbReference type="NCBI Taxonomy" id="5098"/>
    <lineage>
        <taxon>Eukaryota</taxon>
        <taxon>Fungi</taxon>
        <taxon>Dikarya</taxon>
        <taxon>Ascomycota</taxon>
        <taxon>Pezizomycotina</taxon>
        <taxon>Eurotiomycetes</taxon>
        <taxon>Eurotiomycetidae</taxon>
        <taxon>Eurotiales</taxon>
        <taxon>Aspergillaceae</taxon>
        <taxon>Monascus</taxon>
    </lineage>
</organism>
<dbReference type="PANTHER" id="PTHR35041">
    <property type="entry name" value="MEDIATOR OF RNA POLYMERASE II TRANSCRIPTION SUBUNIT 1"/>
    <property type="match status" value="1"/>
</dbReference>
<sequence>MALRDTNTFNVLRPAPATMLLNNNPTPDTSYNVIGSFSISGQQIDVSAGTVLAFFIKLCLGFAVSTTFAKVAWRAINFKSAKVGTLDEENSAYYAIGHHFLRCLIDIVNAGNRRVAAGCFIRYSSYVDGPSSLYDEVPQVDFKSLNFAFLPVANGPSSVFDHAGPQYPVQRVVSATLTQGEILLISLPKTSSFWMLDFHGPAVKCAPVNTTWHRQIRENIFDMTNSTDPPCGISYGYISWVPDASSPDGFLPFTTITAGGKLTLRLGTLGLQGEAFYASDGGLYPSSFPALSFLVAVFPSMDTGFLMDSCALEAPAFADLTIFQCSLFNALYVSNYSYVNEVQNISTSVLLPSLNSVGYLGGRRRAHWRIERQWGISPQ</sequence>
<dbReference type="STRING" id="5098.A0A507QG25"/>
<reference evidence="1 2" key="1">
    <citation type="submission" date="2019-06" db="EMBL/GenBank/DDBJ databases">
        <title>Wine fermentation using esterase from Monascus purpureus.</title>
        <authorList>
            <person name="Geng C."/>
            <person name="Zhang Y."/>
        </authorList>
    </citation>
    <scope>NUCLEOTIDE SEQUENCE [LARGE SCALE GENOMIC DNA]</scope>
    <source>
        <strain evidence="1">HQ1</strain>
    </source>
</reference>